<gene>
    <name evidence="3" type="ORF">K491DRAFT_636259</name>
</gene>
<feature type="compositionally biased region" description="Basic and acidic residues" evidence="1">
    <location>
        <begin position="247"/>
        <end position="270"/>
    </location>
</feature>
<dbReference type="OrthoDB" id="5383703at2759"/>
<organism evidence="3 4">
    <name type="scientific">Lophiostoma macrostomum CBS 122681</name>
    <dbReference type="NCBI Taxonomy" id="1314788"/>
    <lineage>
        <taxon>Eukaryota</taxon>
        <taxon>Fungi</taxon>
        <taxon>Dikarya</taxon>
        <taxon>Ascomycota</taxon>
        <taxon>Pezizomycotina</taxon>
        <taxon>Dothideomycetes</taxon>
        <taxon>Pleosporomycetidae</taxon>
        <taxon>Pleosporales</taxon>
        <taxon>Lophiostomataceae</taxon>
        <taxon>Lophiostoma</taxon>
    </lineage>
</organism>
<dbReference type="Proteomes" id="UP000799324">
    <property type="component" value="Unassembled WGS sequence"/>
</dbReference>
<feature type="compositionally biased region" description="Basic and acidic residues" evidence="1">
    <location>
        <begin position="593"/>
        <end position="614"/>
    </location>
</feature>
<feature type="region of interest" description="Disordered" evidence="1">
    <location>
        <begin position="50"/>
        <end position="204"/>
    </location>
</feature>
<feature type="region of interest" description="Disordered" evidence="1">
    <location>
        <begin position="1"/>
        <end position="24"/>
    </location>
</feature>
<feature type="region of interest" description="Disordered" evidence="1">
    <location>
        <begin position="580"/>
        <end position="626"/>
    </location>
</feature>
<evidence type="ECO:0000256" key="1">
    <source>
        <dbReference type="SAM" id="MobiDB-lite"/>
    </source>
</evidence>
<dbReference type="Pfam" id="PF11500">
    <property type="entry name" value="Cut12"/>
    <property type="match status" value="1"/>
</dbReference>
<reference evidence="3" key="1">
    <citation type="journal article" date="2020" name="Stud. Mycol.">
        <title>101 Dothideomycetes genomes: a test case for predicting lifestyles and emergence of pathogens.</title>
        <authorList>
            <person name="Haridas S."/>
            <person name="Albert R."/>
            <person name="Binder M."/>
            <person name="Bloem J."/>
            <person name="Labutti K."/>
            <person name="Salamov A."/>
            <person name="Andreopoulos B."/>
            <person name="Baker S."/>
            <person name="Barry K."/>
            <person name="Bills G."/>
            <person name="Bluhm B."/>
            <person name="Cannon C."/>
            <person name="Castanera R."/>
            <person name="Culley D."/>
            <person name="Daum C."/>
            <person name="Ezra D."/>
            <person name="Gonzalez J."/>
            <person name="Henrissat B."/>
            <person name="Kuo A."/>
            <person name="Liang C."/>
            <person name="Lipzen A."/>
            <person name="Lutzoni F."/>
            <person name="Magnuson J."/>
            <person name="Mondo S."/>
            <person name="Nolan M."/>
            <person name="Ohm R."/>
            <person name="Pangilinan J."/>
            <person name="Park H.-J."/>
            <person name="Ramirez L."/>
            <person name="Alfaro M."/>
            <person name="Sun H."/>
            <person name="Tritt A."/>
            <person name="Yoshinaga Y."/>
            <person name="Zwiers L.-H."/>
            <person name="Turgeon B."/>
            <person name="Goodwin S."/>
            <person name="Spatafora J."/>
            <person name="Crous P."/>
            <person name="Grigoriev I."/>
        </authorList>
    </citation>
    <scope>NUCLEOTIDE SEQUENCE</scope>
    <source>
        <strain evidence="3">CBS 122681</strain>
    </source>
</reference>
<evidence type="ECO:0000313" key="4">
    <source>
        <dbReference type="Proteomes" id="UP000799324"/>
    </source>
</evidence>
<protein>
    <recommendedName>
        <fullName evidence="2">Spindle pole body-associated protein cut12 domain-containing protein</fullName>
    </recommendedName>
</protein>
<dbReference type="EMBL" id="MU004409">
    <property type="protein sequence ID" value="KAF2652135.1"/>
    <property type="molecule type" value="Genomic_DNA"/>
</dbReference>
<dbReference type="InterPro" id="IPR021589">
    <property type="entry name" value="Cut12"/>
</dbReference>
<feature type="region of interest" description="Disordered" evidence="1">
    <location>
        <begin position="317"/>
        <end position="546"/>
    </location>
</feature>
<feature type="compositionally biased region" description="Basic residues" evidence="1">
    <location>
        <begin position="494"/>
        <end position="507"/>
    </location>
</feature>
<feature type="compositionally biased region" description="Basic and acidic residues" evidence="1">
    <location>
        <begin position="148"/>
        <end position="158"/>
    </location>
</feature>
<proteinExistence type="predicted"/>
<feature type="compositionally biased region" description="Basic and acidic residues" evidence="1">
    <location>
        <begin position="515"/>
        <end position="526"/>
    </location>
</feature>
<feature type="compositionally biased region" description="Polar residues" evidence="1">
    <location>
        <begin position="82"/>
        <end position="92"/>
    </location>
</feature>
<feature type="compositionally biased region" description="Low complexity" evidence="1">
    <location>
        <begin position="408"/>
        <end position="438"/>
    </location>
</feature>
<feature type="domain" description="Spindle pole body-associated protein cut12" evidence="2">
    <location>
        <begin position="176"/>
        <end position="266"/>
    </location>
</feature>
<feature type="compositionally biased region" description="Basic and acidic residues" evidence="1">
    <location>
        <begin position="104"/>
        <end position="124"/>
    </location>
</feature>
<evidence type="ECO:0000313" key="3">
    <source>
        <dbReference type="EMBL" id="KAF2652135.1"/>
    </source>
</evidence>
<feature type="region of interest" description="Disordered" evidence="1">
    <location>
        <begin position="230"/>
        <end position="270"/>
    </location>
</feature>
<name>A0A6A6SWL1_9PLEO</name>
<accession>A0A6A6SWL1</accession>
<dbReference type="AlphaFoldDB" id="A0A6A6SWL1"/>
<evidence type="ECO:0000259" key="2">
    <source>
        <dbReference type="Pfam" id="PF11500"/>
    </source>
</evidence>
<keyword evidence="4" id="KW-1185">Reference proteome</keyword>
<sequence>MFSWITGPRITDGMEDIQSDPAYDTTFVEPPDTPAHQFAMKAFKQAIFGTPAPETAKSSKKFEKKTRPDAANAEGTRLSMPKDSTPNASPSKKPNGILMTPRTASKEKKTVSFGAHVKDNEGKKIGRSGIPNDCPGKFPSPWTPGTELRAEPASDSKPRTKLTAALYDARTTSQPRSGQKPKSRDDSDITLDLGAPRSESGKYWKDQYESYAERSETQMRQLVKKQQVAKNYAKKKDGEAMEAATRLAEERRRSKNRERETERQNKDLQERLRKTMAENFAHSAEIAALKSRIDTLEKSLVLPSSEARDSKLPFSIFEDANKGSSPFPLAQERLHSNRAGDAMEPPSILLGKPVTSRELPENKENSPPKAQRSRRQTLTDTASRPISARSARPTLGGGGSTDISYLSTKAPQPAAPIAAPTAAAIKPPLSPRKLSPSKENVTPKSSAPAPIFSSPLPQGSPDPWLAADADSPPAPMNRMSLDLPIFGIDNSRPTKPKHTVHTVRNRASRTGIRATKVEVRKAESAKKSRASTNQSSPANDFGTITREDLLVQKETIPVHTVKKEEPQVMVVDSKLGDLKPFSGTSDGLSVAQDKGKAPISMDRKEQAKRRLLERKQKRIGSSTVLQ</sequence>